<keyword evidence="2" id="KW-1133">Transmembrane helix</keyword>
<evidence type="ECO:0000256" key="2">
    <source>
        <dbReference type="SAM" id="Phobius"/>
    </source>
</evidence>
<feature type="transmembrane region" description="Helical" evidence="2">
    <location>
        <begin position="104"/>
        <end position="121"/>
    </location>
</feature>
<comment type="caution">
    <text evidence="4">The sequence shown here is derived from an EMBL/GenBank/DDBJ whole genome shotgun (WGS) entry which is preliminary data.</text>
</comment>
<keyword evidence="2" id="KW-0812">Transmembrane</keyword>
<evidence type="ECO:0000313" key="4">
    <source>
        <dbReference type="EMBL" id="RWX72962.1"/>
    </source>
</evidence>
<reference evidence="4 5" key="1">
    <citation type="submission" date="2018-12" db="EMBL/GenBank/DDBJ databases">
        <title>The complete genome of the methanogenic archaea of the candidate phylum Verstraetearchaeota, obtained from the metagenome of underground thermal water.</title>
        <authorList>
            <person name="Kadnikov V.V."/>
            <person name="Mardanov A.V."/>
            <person name="Beletsky A.V."/>
            <person name="Karnachuk O.V."/>
            <person name="Ravin N.V."/>
        </authorList>
    </citation>
    <scope>NUCLEOTIDE SEQUENCE [LARGE SCALE GENOMIC DNA]</scope>
    <source>
        <strain evidence="4">Ch88</strain>
    </source>
</reference>
<keyword evidence="2" id="KW-0472">Membrane</keyword>
<feature type="region of interest" description="Disordered" evidence="1">
    <location>
        <begin position="28"/>
        <end position="72"/>
    </location>
</feature>
<dbReference type="InterPro" id="IPR026870">
    <property type="entry name" value="Zinc_ribbon_dom"/>
</dbReference>
<feature type="transmembrane region" description="Helical" evidence="2">
    <location>
        <begin position="74"/>
        <end position="92"/>
    </location>
</feature>
<dbReference type="AlphaFoldDB" id="A0A3S3RE10"/>
<organism evidence="4 5">
    <name type="scientific">Methanosuratincola subterraneus</name>
    <dbReference type="NCBI Taxonomy" id="2593994"/>
    <lineage>
        <taxon>Archaea</taxon>
        <taxon>Thermoproteota</taxon>
        <taxon>Methanosuratincolia</taxon>
        <taxon>Candidatus Methanomethylicales</taxon>
        <taxon>Candidatus Methanomethylicaceae</taxon>
        <taxon>Candidatus Methanosuratincola (ex Vanwonterghem et al. 2016)</taxon>
    </lineage>
</organism>
<feature type="domain" description="Zinc-ribbon" evidence="3">
    <location>
        <begin position="8"/>
        <end position="30"/>
    </location>
</feature>
<evidence type="ECO:0000256" key="1">
    <source>
        <dbReference type="SAM" id="MobiDB-lite"/>
    </source>
</evidence>
<dbReference type="Proteomes" id="UP000288215">
    <property type="component" value="Unassembled WGS sequence"/>
</dbReference>
<dbReference type="Pfam" id="PF13240">
    <property type="entry name" value="Zn_Ribbon_1"/>
    <property type="match status" value="1"/>
</dbReference>
<protein>
    <submittedName>
        <fullName evidence="4">Sulfate permease</fullName>
    </submittedName>
</protein>
<evidence type="ECO:0000313" key="5">
    <source>
        <dbReference type="Proteomes" id="UP000288215"/>
    </source>
</evidence>
<dbReference type="EMBL" id="RXGA01000003">
    <property type="protein sequence ID" value="RWX72962.1"/>
    <property type="molecule type" value="Genomic_DNA"/>
</dbReference>
<feature type="transmembrane region" description="Helical" evidence="2">
    <location>
        <begin position="158"/>
        <end position="176"/>
    </location>
</feature>
<name>A0A3S3RE10_METS7</name>
<gene>
    <name evidence="4" type="ORF">Metus_0936</name>
</gene>
<sequence>MSSSSSKFCTHCGAEIPQDGAFCPKCGSPVFPAQSVPPKSTRRQKEEKVEKREKEEKSEKEGEKQEEKEREGSISGALFGGGALIWLGVTFYLATTGQIAWSKWWSGFMSGIGILLALLGLYHSIRSRSPFPFVGMVIGGAIISLIGLSGFYSVNTDLWPVMIILLGLVIILFGLLGRRRVPKP</sequence>
<accession>A0A3S3RE10</accession>
<feature type="transmembrane region" description="Helical" evidence="2">
    <location>
        <begin position="133"/>
        <end position="152"/>
    </location>
</feature>
<evidence type="ECO:0000259" key="3">
    <source>
        <dbReference type="Pfam" id="PF13240"/>
    </source>
</evidence>
<feature type="compositionally biased region" description="Basic and acidic residues" evidence="1">
    <location>
        <begin position="43"/>
        <end position="72"/>
    </location>
</feature>
<proteinExistence type="predicted"/>